<dbReference type="InterPro" id="IPR003593">
    <property type="entry name" value="AAA+_ATPase"/>
</dbReference>
<dbReference type="PROSITE" id="PS50893">
    <property type="entry name" value="ABC_TRANSPORTER_2"/>
    <property type="match status" value="2"/>
</dbReference>
<accession>A0A3N1XKW7</accession>
<dbReference type="SMART" id="SM00382">
    <property type="entry name" value="AAA"/>
    <property type="match status" value="2"/>
</dbReference>
<keyword evidence="9" id="KW-0472">Membrane</keyword>
<dbReference type="GO" id="GO:0005886">
    <property type="term" value="C:plasma membrane"/>
    <property type="evidence" value="ECO:0007669"/>
    <property type="project" value="UniProtKB-SubCell"/>
</dbReference>
<dbReference type="AlphaFoldDB" id="A0A3N1XKW7"/>
<dbReference type="Pfam" id="PF00005">
    <property type="entry name" value="ABC_tran"/>
    <property type="match status" value="2"/>
</dbReference>
<evidence type="ECO:0000256" key="1">
    <source>
        <dbReference type="ARBA" id="ARBA00004202"/>
    </source>
</evidence>
<protein>
    <submittedName>
        <fullName evidence="11">Ribose transport system ATP-binding protein</fullName>
    </submittedName>
</protein>
<evidence type="ECO:0000256" key="8">
    <source>
        <dbReference type="ARBA" id="ARBA00022967"/>
    </source>
</evidence>
<evidence type="ECO:0000256" key="4">
    <source>
        <dbReference type="ARBA" id="ARBA00022597"/>
    </source>
</evidence>
<evidence type="ECO:0000256" key="5">
    <source>
        <dbReference type="ARBA" id="ARBA00022737"/>
    </source>
</evidence>
<dbReference type="OrthoDB" id="9771863at2"/>
<dbReference type="InterPro" id="IPR050107">
    <property type="entry name" value="ABC_carbohydrate_import_ATPase"/>
</dbReference>
<dbReference type="PANTHER" id="PTHR43790">
    <property type="entry name" value="CARBOHYDRATE TRANSPORT ATP-BINDING PROTEIN MG119-RELATED"/>
    <property type="match status" value="1"/>
</dbReference>
<feature type="domain" description="ABC transporter" evidence="10">
    <location>
        <begin position="16"/>
        <end position="251"/>
    </location>
</feature>
<dbReference type="PANTHER" id="PTHR43790:SF3">
    <property type="entry name" value="D-ALLOSE IMPORT ATP-BINDING PROTEIN ALSA-RELATED"/>
    <property type="match status" value="1"/>
</dbReference>
<dbReference type="GO" id="GO:0016887">
    <property type="term" value="F:ATP hydrolysis activity"/>
    <property type="evidence" value="ECO:0007669"/>
    <property type="project" value="InterPro"/>
</dbReference>
<keyword evidence="5" id="KW-0677">Repeat</keyword>
<dbReference type="CDD" id="cd03216">
    <property type="entry name" value="ABC_Carb_Monos_I"/>
    <property type="match status" value="1"/>
</dbReference>
<evidence type="ECO:0000256" key="3">
    <source>
        <dbReference type="ARBA" id="ARBA00022475"/>
    </source>
</evidence>
<evidence type="ECO:0000256" key="2">
    <source>
        <dbReference type="ARBA" id="ARBA00022448"/>
    </source>
</evidence>
<evidence type="ECO:0000313" key="11">
    <source>
        <dbReference type="EMBL" id="ROR27353.1"/>
    </source>
</evidence>
<comment type="caution">
    <text evidence="11">The sequence shown here is derived from an EMBL/GenBank/DDBJ whole genome shotgun (WGS) entry which is preliminary data.</text>
</comment>
<keyword evidence="4" id="KW-0762">Sugar transport</keyword>
<sequence>MSACEVKQLNNRRIVLEAKNITKVFPGVKALSNVSLKLREGEVLALLGENGAGKSTLIKVLSGVHNCEEGDVFINGEKVVFNKPSDATEKGISIIHQELNYVGTISVAENIFMGNIPKKGFIIDYPKMYEEARKIMARIGVDINPKEIIGRLTVAQKQLIEIAKVVTDQTKVLIMDEPTSALNDVETENLIKFIHNVAKKGIAIIYISHRFDEIFRIADSVVVLRDGCNVGGMDIQDASREKFVTMMAGRSISDTYIKKEANPGDVVLEARHLSTTHIKDVTFQARYGEITGVYGLLGSGHNDLGPAIFGQERIISGEILVDGKNIKLDTPITAIEHGMAYVPAERKTEGLILNSSIKINMTTAYYSKHKNKKFIDFGKDNSIAKKWIEKFSIKTPSPETKAESLSGGNQQKVVLSKWLELNPKILILNEPTRGIDVGAKIEIYKILDELCQQGLCVIMITSEMEELLTMSDRVMVMHDGLIMADLSGEKISQNNIIKYAMGEQNERDE</sequence>
<evidence type="ECO:0000256" key="6">
    <source>
        <dbReference type="ARBA" id="ARBA00022741"/>
    </source>
</evidence>
<feature type="domain" description="ABC transporter" evidence="10">
    <location>
        <begin position="261"/>
        <end position="504"/>
    </location>
</feature>
<dbReference type="Gene3D" id="3.40.50.300">
    <property type="entry name" value="P-loop containing nucleotide triphosphate hydrolases"/>
    <property type="match status" value="2"/>
</dbReference>
<evidence type="ECO:0000259" key="10">
    <source>
        <dbReference type="PROSITE" id="PS50893"/>
    </source>
</evidence>
<dbReference type="SUPFAM" id="SSF52540">
    <property type="entry name" value="P-loop containing nucleoside triphosphate hydrolases"/>
    <property type="match status" value="2"/>
</dbReference>
<evidence type="ECO:0000256" key="9">
    <source>
        <dbReference type="ARBA" id="ARBA00023136"/>
    </source>
</evidence>
<organism evidence="11 12">
    <name type="scientific">Mobilisporobacter senegalensis</name>
    <dbReference type="NCBI Taxonomy" id="1329262"/>
    <lineage>
        <taxon>Bacteria</taxon>
        <taxon>Bacillati</taxon>
        <taxon>Bacillota</taxon>
        <taxon>Clostridia</taxon>
        <taxon>Lachnospirales</taxon>
        <taxon>Lachnospiraceae</taxon>
        <taxon>Mobilisporobacter</taxon>
    </lineage>
</organism>
<reference evidence="11 12" key="1">
    <citation type="submission" date="2018-11" db="EMBL/GenBank/DDBJ databases">
        <title>Genomic Encyclopedia of Type Strains, Phase IV (KMG-IV): sequencing the most valuable type-strain genomes for metagenomic binning, comparative biology and taxonomic classification.</title>
        <authorList>
            <person name="Goeker M."/>
        </authorList>
    </citation>
    <scope>NUCLEOTIDE SEQUENCE [LARGE SCALE GENOMIC DNA]</scope>
    <source>
        <strain evidence="11 12">DSM 26537</strain>
    </source>
</reference>
<dbReference type="RefSeq" id="WP_123609604.1">
    <property type="nucleotide sequence ID" value="NZ_RJVG01000006.1"/>
</dbReference>
<dbReference type="Proteomes" id="UP000273083">
    <property type="component" value="Unassembled WGS sequence"/>
</dbReference>
<dbReference type="EMBL" id="RJVG01000006">
    <property type="protein sequence ID" value="ROR27353.1"/>
    <property type="molecule type" value="Genomic_DNA"/>
</dbReference>
<dbReference type="CDD" id="cd03215">
    <property type="entry name" value="ABC_Carb_Monos_II"/>
    <property type="match status" value="1"/>
</dbReference>
<dbReference type="GO" id="GO:0005524">
    <property type="term" value="F:ATP binding"/>
    <property type="evidence" value="ECO:0007669"/>
    <property type="project" value="UniProtKB-KW"/>
</dbReference>
<proteinExistence type="predicted"/>
<dbReference type="InterPro" id="IPR027417">
    <property type="entry name" value="P-loop_NTPase"/>
</dbReference>
<gene>
    <name evidence="11" type="ORF">EDD66_10648</name>
</gene>
<keyword evidence="7 11" id="KW-0067">ATP-binding</keyword>
<evidence type="ECO:0000313" key="12">
    <source>
        <dbReference type="Proteomes" id="UP000273083"/>
    </source>
</evidence>
<keyword evidence="12" id="KW-1185">Reference proteome</keyword>
<dbReference type="InterPro" id="IPR003439">
    <property type="entry name" value="ABC_transporter-like_ATP-bd"/>
</dbReference>
<keyword evidence="6" id="KW-0547">Nucleotide-binding</keyword>
<name>A0A3N1XKW7_9FIRM</name>
<keyword evidence="8" id="KW-1278">Translocase</keyword>
<evidence type="ECO:0000256" key="7">
    <source>
        <dbReference type="ARBA" id="ARBA00022840"/>
    </source>
</evidence>
<comment type="subcellular location">
    <subcellularLocation>
        <location evidence="1">Cell membrane</location>
        <topology evidence="1">Peripheral membrane protein</topology>
    </subcellularLocation>
</comment>
<dbReference type="PROSITE" id="PS00211">
    <property type="entry name" value="ABC_TRANSPORTER_1"/>
    <property type="match status" value="1"/>
</dbReference>
<keyword evidence="2" id="KW-0813">Transport</keyword>
<dbReference type="InterPro" id="IPR017871">
    <property type="entry name" value="ABC_transporter-like_CS"/>
</dbReference>
<keyword evidence="3" id="KW-1003">Cell membrane</keyword>
<dbReference type="FunFam" id="3.40.50.300:FF:000127">
    <property type="entry name" value="Ribose import ATP-binding protein RbsA"/>
    <property type="match status" value="1"/>
</dbReference>